<dbReference type="Proteomes" id="UP000198215">
    <property type="component" value="Chromosome I"/>
</dbReference>
<dbReference type="InterPro" id="IPR012964">
    <property type="entry name" value="DUF1702"/>
</dbReference>
<proteinExistence type="predicted"/>
<evidence type="ECO:0000313" key="1">
    <source>
        <dbReference type="EMBL" id="SCG43909.1"/>
    </source>
</evidence>
<gene>
    <name evidence="1" type="ORF">GA0070614_1143</name>
</gene>
<dbReference type="EMBL" id="LT607753">
    <property type="protein sequence ID" value="SCG43909.1"/>
    <property type="molecule type" value="Genomic_DNA"/>
</dbReference>
<organism evidence="1 2">
    <name type="scientific">Micromonospora coxensis</name>
    <dbReference type="NCBI Taxonomy" id="356852"/>
    <lineage>
        <taxon>Bacteria</taxon>
        <taxon>Bacillati</taxon>
        <taxon>Actinomycetota</taxon>
        <taxon>Actinomycetes</taxon>
        <taxon>Micromonosporales</taxon>
        <taxon>Micromonosporaceae</taxon>
        <taxon>Micromonospora</taxon>
    </lineage>
</organism>
<evidence type="ECO:0000313" key="2">
    <source>
        <dbReference type="Proteomes" id="UP000198215"/>
    </source>
</evidence>
<sequence length="316" mass="34679">MAGLWRSLRAQLMTPDIVETTMSRRGFHVKDEPTRRRLESVGASFLTGFRAAVEAREDADITRLDLIERQFRGFAYEGAAMGYAILDGVAPGGGRTARFLTGAGAPHIYMAYVGIGWAYAKLPRWRWRSVPAPDPLLRWLVLDGLGFHRAYFETDRFVRRQEVVPVAWPPDVPGDYAGRALDQGIGRASWFVAGADPDVAAELIGRFDESRHGDLWSGMGLAATYAGGADSDDLKKLYVHAGRYRPQLAQGSAFAAQARVVAGLVTEHTPLATGIFCGCTPQEAGALTERERDTLGPDGAEPAYEVWRQRIQAHFA</sequence>
<dbReference type="OrthoDB" id="2530105at2"/>
<name>A0A1C5HCZ8_9ACTN</name>
<evidence type="ECO:0008006" key="3">
    <source>
        <dbReference type="Google" id="ProtNLM"/>
    </source>
</evidence>
<keyword evidence="2" id="KW-1185">Reference proteome</keyword>
<dbReference type="RefSeq" id="WP_088974966.1">
    <property type="nucleotide sequence ID" value="NZ_LT607753.1"/>
</dbReference>
<protein>
    <recommendedName>
        <fullName evidence="3">Enediyne biosynthesis protein</fullName>
    </recommendedName>
</protein>
<accession>A0A1C5HCZ8</accession>
<reference evidence="2" key="1">
    <citation type="submission" date="2016-06" db="EMBL/GenBank/DDBJ databases">
        <authorList>
            <person name="Varghese N."/>
            <person name="Submissions Spin"/>
        </authorList>
    </citation>
    <scope>NUCLEOTIDE SEQUENCE [LARGE SCALE GENOMIC DNA]</scope>
    <source>
        <strain evidence="2">DSM 45161</strain>
    </source>
</reference>
<dbReference type="Pfam" id="PF08012">
    <property type="entry name" value="DUF1702"/>
    <property type="match status" value="1"/>
</dbReference>
<dbReference type="AlphaFoldDB" id="A0A1C5HCZ8"/>